<evidence type="ECO:0000313" key="1">
    <source>
        <dbReference type="EMBL" id="PVZ67773.1"/>
    </source>
</evidence>
<dbReference type="OrthoDB" id="9813368at2"/>
<dbReference type="EMBL" id="QDDL01000006">
    <property type="protein sequence ID" value="PVZ67773.1"/>
    <property type="molecule type" value="Genomic_DNA"/>
</dbReference>
<keyword evidence="2" id="KW-1185">Reference proteome</keyword>
<reference evidence="1 2" key="1">
    <citation type="submission" date="2018-04" db="EMBL/GenBank/DDBJ databases">
        <title>Thalassorhabdus spongiae gen. nov., sp. nov., isolated from a marine sponge in South-West Iceland.</title>
        <authorList>
            <person name="Knobloch S."/>
            <person name="Daussin A."/>
            <person name="Johannsson R."/>
            <person name="Marteinsson V.T."/>
        </authorList>
    </citation>
    <scope>NUCLEOTIDE SEQUENCE [LARGE SCALE GENOMIC DNA]</scope>
    <source>
        <strain evidence="1 2">Hp12</strain>
    </source>
</reference>
<gene>
    <name evidence="1" type="ORF">DC094_15180</name>
</gene>
<dbReference type="AlphaFoldDB" id="A0A2V1GSS8"/>
<organism evidence="1 2">
    <name type="scientific">Pelagibaculum spongiae</name>
    <dbReference type="NCBI Taxonomy" id="2080658"/>
    <lineage>
        <taxon>Bacteria</taxon>
        <taxon>Pseudomonadati</taxon>
        <taxon>Pseudomonadota</taxon>
        <taxon>Gammaproteobacteria</taxon>
        <taxon>Oceanospirillales</taxon>
        <taxon>Pelagibaculum</taxon>
    </lineage>
</organism>
<protein>
    <submittedName>
        <fullName evidence="1">Uncharacterized protein</fullName>
    </submittedName>
</protein>
<proteinExistence type="predicted"/>
<dbReference type="RefSeq" id="WP_116687969.1">
    <property type="nucleotide sequence ID" value="NZ_CAWNYD010000006.1"/>
</dbReference>
<accession>A0A2V1GSS8</accession>
<sequence length="147" mass="17009">MRDLNNSDVYCGLRVHALEEGGRVMTAGNYWMNLSKGQIMIWRASMPCQVSWQLDCCGFALNTWKRFCYSVYLDYVQIVLDEEFFVIENKEEVRAMDLMVFYQIKSIFEPCHLARVTQPSISENSIEIIDKFGTGPVKKCLVSDVIK</sequence>
<evidence type="ECO:0000313" key="2">
    <source>
        <dbReference type="Proteomes" id="UP000244906"/>
    </source>
</evidence>
<comment type="caution">
    <text evidence="1">The sequence shown here is derived from an EMBL/GenBank/DDBJ whole genome shotgun (WGS) entry which is preliminary data.</text>
</comment>
<name>A0A2V1GSS8_9GAMM</name>
<dbReference type="Proteomes" id="UP000244906">
    <property type="component" value="Unassembled WGS sequence"/>
</dbReference>